<sequence length="186" mass="19724">MHRALAKAAGIRRAFGTSSAQLVNPYPYRLVRGEPAADGPTAGLASLRFAAGGGGDPSSVVGWLRGGGQAAPSDGAALRPAQFVENGRFWARVERVLARHAHEDPELQAQAAFQKSGWLNIADGRNPPALGRTGEPEDIVGCVLVEDKAIRRGSFQPNPAHRPVTSHGLFQLPQFLHARLVDDLAA</sequence>
<organism evidence="1 2">
    <name type="scientific">Coemansia thaxteri</name>
    <dbReference type="NCBI Taxonomy" id="2663907"/>
    <lineage>
        <taxon>Eukaryota</taxon>
        <taxon>Fungi</taxon>
        <taxon>Fungi incertae sedis</taxon>
        <taxon>Zoopagomycota</taxon>
        <taxon>Kickxellomycotina</taxon>
        <taxon>Kickxellomycetes</taxon>
        <taxon>Kickxellales</taxon>
        <taxon>Kickxellaceae</taxon>
        <taxon>Coemansia</taxon>
    </lineage>
</organism>
<protein>
    <submittedName>
        <fullName evidence="1">Uncharacterized protein</fullName>
    </submittedName>
</protein>
<gene>
    <name evidence="1" type="ORF">H4R26_003197</name>
</gene>
<dbReference type="AlphaFoldDB" id="A0A9W8EJE4"/>
<dbReference type="PANTHER" id="PTHR37331:SF1">
    <property type="entry name" value="YALI0F11671P"/>
    <property type="match status" value="1"/>
</dbReference>
<dbReference type="OrthoDB" id="5397701at2759"/>
<dbReference type="PANTHER" id="PTHR37331">
    <property type="entry name" value="YALI0F11671P"/>
    <property type="match status" value="1"/>
</dbReference>
<accession>A0A9W8EJE4</accession>
<evidence type="ECO:0000313" key="2">
    <source>
        <dbReference type="Proteomes" id="UP001150907"/>
    </source>
</evidence>
<dbReference type="Proteomes" id="UP001150907">
    <property type="component" value="Unassembled WGS sequence"/>
</dbReference>
<reference evidence="1" key="1">
    <citation type="submission" date="2022-07" db="EMBL/GenBank/DDBJ databases">
        <title>Phylogenomic reconstructions and comparative analyses of Kickxellomycotina fungi.</title>
        <authorList>
            <person name="Reynolds N.K."/>
            <person name="Stajich J.E."/>
            <person name="Barry K."/>
            <person name="Grigoriev I.V."/>
            <person name="Crous P."/>
            <person name="Smith M.E."/>
        </authorList>
    </citation>
    <scope>NUCLEOTIDE SEQUENCE</scope>
    <source>
        <strain evidence="1">IMI 214461</strain>
    </source>
</reference>
<proteinExistence type="predicted"/>
<name>A0A9W8EJE4_9FUNG</name>
<dbReference type="EMBL" id="JANBQF010000239">
    <property type="protein sequence ID" value="KAJ2003198.1"/>
    <property type="molecule type" value="Genomic_DNA"/>
</dbReference>
<keyword evidence="2" id="KW-1185">Reference proteome</keyword>
<comment type="caution">
    <text evidence="1">The sequence shown here is derived from an EMBL/GenBank/DDBJ whole genome shotgun (WGS) entry which is preliminary data.</text>
</comment>
<evidence type="ECO:0000313" key="1">
    <source>
        <dbReference type="EMBL" id="KAJ2003198.1"/>
    </source>
</evidence>